<evidence type="ECO:0000313" key="5">
    <source>
        <dbReference type="Proteomes" id="UP000036850"/>
    </source>
</evidence>
<evidence type="ECO:0000256" key="3">
    <source>
        <dbReference type="ARBA" id="ARBA00048741"/>
    </source>
</evidence>
<sequence>MILNFYSNGDEHCIDAFEAPLYFDITSKSNISVSNSKSEIIVNRSKVTIRRDWPGYTCIYYYISEGRIIVSDDIKHIPTEFVNLSVGRVGKFLSDRKHYTDETIYENINELPPGFEIVIDLSNPLDYVVKSHFTPISRTSDKSYSEIQTEYMDTLSEVLLKSASLDDDIVVAFSGGSDSLLLLQEIKRLGYKNVELVTFCVEGDVVQKEYANKSASYFDATVTAIEIDPKDAIHCWENYIKGVYQCMSELRLDGMPIYLLKFYEYVDSRYDNAKIIWGSQYSIISPTVSTNSLGLFNFLTFFTKYIPVLPDSMLEKILERYLVCKVGHCSDKVRTEYVNRFKCALDTGEISQIANLTLCDNYNSLKRWWMHHRDQTISFNEYNSRNVYPFHEQCYQERMLNYSLKERVGGWKNLLKLPGQYKTLFYDLLRKDIPKNSYSRGNYKTLDEFFTLFKNESTYQYFKEQFSKDEVKSLASKVGLVLPGTFEDYLQLDTLEVEKFTGLIFCVNNRDYHEIR</sequence>
<evidence type="ECO:0000256" key="1">
    <source>
        <dbReference type="ARBA" id="ARBA00005187"/>
    </source>
</evidence>
<name>A0A0L0ET12_9GAMM</name>
<dbReference type="PANTHER" id="PTHR43284:SF1">
    <property type="entry name" value="ASPARAGINE SYNTHETASE"/>
    <property type="match status" value="1"/>
</dbReference>
<dbReference type="EMBL" id="LFZX01000061">
    <property type="protein sequence ID" value="KNC67554.1"/>
    <property type="molecule type" value="Genomic_DNA"/>
</dbReference>
<evidence type="ECO:0000313" key="4">
    <source>
        <dbReference type="EMBL" id="KNC67554.1"/>
    </source>
</evidence>
<accession>A0A0L0ET12</accession>
<dbReference type="GO" id="GO:0004066">
    <property type="term" value="F:asparagine synthase (glutamine-hydrolyzing) activity"/>
    <property type="evidence" value="ECO:0007669"/>
    <property type="project" value="UniProtKB-EC"/>
</dbReference>
<dbReference type="Proteomes" id="UP000036850">
    <property type="component" value="Unassembled WGS sequence"/>
</dbReference>
<dbReference type="SUPFAM" id="SSF52402">
    <property type="entry name" value="Adenine nucleotide alpha hydrolases-like"/>
    <property type="match status" value="1"/>
</dbReference>
<dbReference type="AlphaFoldDB" id="A0A0L0ET12"/>
<dbReference type="InterPro" id="IPR014729">
    <property type="entry name" value="Rossmann-like_a/b/a_fold"/>
</dbReference>
<dbReference type="PANTHER" id="PTHR43284">
    <property type="entry name" value="ASPARAGINE SYNTHETASE (GLUTAMINE-HYDROLYZING)"/>
    <property type="match status" value="1"/>
</dbReference>
<dbReference type="EC" id="6.3.5.4" evidence="2"/>
<dbReference type="OrthoDB" id="9763290at2"/>
<evidence type="ECO:0000256" key="2">
    <source>
        <dbReference type="ARBA" id="ARBA00012737"/>
    </source>
</evidence>
<comment type="caution">
    <text evidence="4">The sequence shown here is derived from an EMBL/GenBank/DDBJ whole genome shotgun (WGS) entry which is preliminary data.</text>
</comment>
<protein>
    <recommendedName>
        <fullName evidence="2">asparagine synthase (glutamine-hydrolyzing)</fullName>
        <ecNumber evidence="2">6.3.5.4</ecNumber>
    </recommendedName>
</protein>
<dbReference type="PATRIC" id="fig|43658.6.peg.4167"/>
<dbReference type="Gene3D" id="3.40.50.620">
    <property type="entry name" value="HUPs"/>
    <property type="match status" value="1"/>
</dbReference>
<proteinExistence type="predicted"/>
<comment type="pathway">
    <text evidence="1">Amino-acid biosynthesis; L-asparagine biosynthesis; L-asparagine from L-aspartate (L-Gln route): step 1/1.</text>
</comment>
<dbReference type="InterPro" id="IPR051786">
    <property type="entry name" value="ASN_synthetase/amidase"/>
</dbReference>
<reference evidence="5" key="1">
    <citation type="submission" date="2015-07" db="EMBL/GenBank/DDBJ databases">
        <title>Draft genome sequence of a Pseudoalteromonas rubra strain, OCN096, isolated from Kaneohe Bay, Oahu, Hawaii.</title>
        <authorList>
            <person name="Beurmann S."/>
            <person name="Ushijima B."/>
            <person name="Belcaid M."/>
            <person name="Callahan S.M."/>
            <person name="Aeby G.S."/>
        </authorList>
    </citation>
    <scope>NUCLEOTIDE SEQUENCE [LARGE SCALE GENOMIC DNA]</scope>
    <source>
        <strain evidence="5">OCN096</strain>
    </source>
</reference>
<gene>
    <name evidence="4" type="ORF">AC626_09980</name>
</gene>
<comment type="catalytic activity">
    <reaction evidence="3">
        <text>L-aspartate + L-glutamine + ATP + H2O = L-asparagine + L-glutamate + AMP + diphosphate + H(+)</text>
        <dbReference type="Rhea" id="RHEA:12228"/>
        <dbReference type="ChEBI" id="CHEBI:15377"/>
        <dbReference type="ChEBI" id="CHEBI:15378"/>
        <dbReference type="ChEBI" id="CHEBI:29985"/>
        <dbReference type="ChEBI" id="CHEBI:29991"/>
        <dbReference type="ChEBI" id="CHEBI:30616"/>
        <dbReference type="ChEBI" id="CHEBI:33019"/>
        <dbReference type="ChEBI" id="CHEBI:58048"/>
        <dbReference type="ChEBI" id="CHEBI:58359"/>
        <dbReference type="ChEBI" id="CHEBI:456215"/>
        <dbReference type="EC" id="6.3.5.4"/>
    </reaction>
</comment>
<organism evidence="4 5">
    <name type="scientific">Pseudoalteromonas rubra</name>
    <dbReference type="NCBI Taxonomy" id="43658"/>
    <lineage>
        <taxon>Bacteria</taxon>
        <taxon>Pseudomonadati</taxon>
        <taxon>Pseudomonadota</taxon>
        <taxon>Gammaproteobacteria</taxon>
        <taxon>Alteromonadales</taxon>
        <taxon>Pseudoalteromonadaceae</taxon>
        <taxon>Pseudoalteromonas</taxon>
    </lineage>
</organism>